<dbReference type="InterPro" id="IPR022409">
    <property type="entry name" value="PKD/Chitinase_dom"/>
</dbReference>
<feature type="chain" id="PRO_5030804403" evidence="1">
    <location>
        <begin position="21"/>
        <end position="204"/>
    </location>
</feature>
<evidence type="ECO:0000259" key="2">
    <source>
        <dbReference type="PROSITE" id="PS50093"/>
    </source>
</evidence>
<dbReference type="Proteomes" id="UP000559626">
    <property type="component" value="Unassembled WGS sequence"/>
</dbReference>
<dbReference type="EMBL" id="JABBGH010000003">
    <property type="protein sequence ID" value="NML67422.1"/>
    <property type="molecule type" value="Genomic_DNA"/>
</dbReference>
<keyword evidence="1" id="KW-0732">Signal</keyword>
<evidence type="ECO:0000313" key="3">
    <source>
        <dbReference type="EMBL" id="NML67422.1"/>
    </source>
</evidence>
<dbReference type="PROSITE" id="PS50093">
    <property type="entry name" value="PKD"/>
    <property type="match status" value="2"/>
</dbReference>
<dbReference type="RefSeq" id="WP_169533091.1">
    <property type="nucleotide sequence ID" value="NZ_JABBGH010000003.1"/>
</dbReference>
<evidence type="ECO:0000313" key="4">
    <source>
        <dbReference type="Proteomes" id="UP000559626"/>
    </source>
</evidence>
<dbReference type="Gene3D" id="2.60.40.10">
    <property type="entry name" value="Immunoglobulins"/>
    <property type="match status" value="2"/>
</dbReference>
<reference evidence="3 4" key="1">
    <citation type="submission" date="2020-04" db="EMBL/GenBank/DDBJ databases">
        <title>Hymenobacter polaris sp. nov., isolated from Arctic soil.</title>
        <authorList>
            <person name="Dahal R.H."/>
        </authorList>
    </citation>
    <scope>NUCLEOTIDE SEQUENCE [LARGE SCALE GENOMIC DNA]</scope>
    <source>
        <strain evidence="3 4">RP-2-7</strain>
    </source>
</reference>
<dbReference type="SMART" id="SM00089">
    <property type="entry name" value="PKD"/>
    <property type="match status" value="2"/>
</dbReference>
<dbReference type="InterPro" id="IPR013783">
    <property type="entry name" value="Ig-like_fold"/>
</dbReference>
<proteinExistence type="predicted"/>
<dbReference type="CDD" id="cd00146">
    <property type="entry name" value="PKD"/>
    <property type="match status" value="2"/>
</dbReference>
<feature type="signal peptide" evidence="1">
    <location>
        <begin position="1"/>
        <end position="20"/>
    </location>
</feature>
<sequence>MRSILLLAGLLGAAASPAWAQADSTATAPGAIACGPMQPAQLCVDFDASRSADANAGELMYRWNMGDGRTETGLQITHCYATRARYQVTLDVLVPATGEVRRAERTFEVDLLTRPVLNFSVGPTTTARVGQPVVFDALDSALTSQCQSVTTVWDFRDGFTQQGRRVEHTFRKAGRFQVRMSLRGYGGGTCGESNCVSQEVVVAP</sequence>
<evidence type="ECO:0000256" key="1">
    <source>
        <dbReference type="SAM" id="SignalP"/>
    </source>
</evidence>
<dbReference type="AlphaFoldDB" id="A0A7Y0FNX1"/>
<feature type="domain" description="PKD" evidence="2">
    <location>
        <begin position="44"/>
        <end position="92"/>
    </location>
</feature>
<accession>A0A7Y0FNX1</accession>
<dbReference type="PROSITE" id="PS51257">
    <property type="entry name" value="PROKAR_LIPOPROTEIN"/>
    <property type="match status" value="1"/>
</dbReference>
<name>A0A7Y0FNX1_9BACT</name>
<dbReference type="Pfam" id="PF18911">
    <property type="entry name" value="PKD_4"/>
    <property type="match status" value="2"/>
</dbReference>
<protein>
    <submittedName>
        <fullName evidence="3">PKD domain-containing protein</fullName>
    </submittedName>
</protein>
<dbReference type="InterPro" id="IPR000601">
    <property type="entry name" value="PKD_dom"/>
</dbReference>
<dbReference type="InterPro" id="IPR035986">
    <property type="entry name" value="PKD_dom_sf"/>
</dbReference>
<organism evidence="3 4">
    <name type="scientific">Hymenobacter polaris</name>
    <dbReference type="NCBI Taxonomy" id="2682546"/>
    <lineage>
        <taxon>Bacteria</taxon>
        <taxon>Pseudomonadati</taxon>
        <taxon>Bacteroidota</taxon>
        <taxon>Cytophagia</taxon>
        <taxon>Cytophagales</taxon>
        <taxon>Hymenobacteraceae</taxon>
        <taxon>Hymenobacter</taxon>
    </lineage>
</organism>
<feature type="domain" description="PKD" evidence="2">
    <location>
        <begin position="153"/>
        <end position="189"/>
    </location>
</feature>
<keyword evidence="4" id="KW-1185">Reference proteome</keyword>
<gene>
    <name evidence="3" type="ORF">HHL22_19640</name>
</gene>
<dbReference type="SUPFAM" id="SSF49299">
    <property type="entry name" value="PKD domain"/>
    <property type="match status" value="2"/>
</dbReference>
<comment type="caution">
    <text evidence="3">The sequence shown here is derived from an EMBL/GenBank/DDBJ whole genome shotgun (WGS) entry which is preliminary data.</text>
</comment>